<dbReference type="Proteomes" id="UP001165190">
    <property type="component" value="Unassembled WGS sequence"/>
</dbReference>
<dbReference type="OrthoDB" id="1600564at2759"/>
<evidence type="ECO:0000256" key="4">
    <source>
        <dbReference type="ARBA" id="ARBA00023180"/>
    </source>
</evidence>
<proteinExistence type="inferred from homology"/>
<reference evidence="5" key="1">
    <citation type="submission" date="2023-05" db="EMBL/GenBank/DDBJ databases">
        <title>Genome and transcriptome analyses reveal genes involved in the formation of fine ridges on petal epidermal cells in Hibiscus trionum.</title>
        <authorList>
            <person name="Koshimizu S."/>
            <person name="Masuda S."/>
            <person name="Ishii T."/>
            <person name="Shirasu K."/>
            <person name="Hoshino A."/>
            <person name="Arita M."/>
        </authorList>
    </citation>
    <scope>NUCLEOTIDE SEQUENCE</scope>
    <source>
        <strain evidence="5">Hamamatsu line</strain>
    </source>
</reference>
<dbReference type="GO" id="GO:0016788">
    <property type="term" value="F:hydrolase activity, acting on ester bonds"/>
    <property type="evidence" value="ECO:0007669"/>
    <property type="project" value="InterPro"/>
</dbReference>
<dbReference type="AlphaFoldDB" id="A0A9W7H3D3"/>
<evidence type="ECO:0000256" key="3">
    <source>
        <dbReference type="ARBA" id="ARBA00022801"/>
    </source>
</evidence>
<organism evidence="5 6">
    <name type="scientific">Hibiscus trionum</name>
    <name type="common">Flower of an hour</name>
    <dbReference type="NCBI Taxonomy" id="183268"/>
    <lineage>
        <taxon>Eukaryota</taxon>
        <taxon>Viridiplantae</taxon>
        <taxon>Streptophyta</taxon>
        <taxon>Embryophyta</taxon>
        <taxon>Tracheophyta</taxon>
        <taxon>Spermatophyta</taxon>
        <taxon>Magnoliopsida</taxon>
        <taxon>eudicotyledons</taxon>
        <taxon>Gunneridae</taxon>
        <taxon>Pentapetalae</taxon>
        <taxon>rosids</taxon>
        <taxon>malvids</taxon>
        <taxon>Malvales</taxon>
        <taxon>Malvaceae</taxon>
        <taxon>Malvoideae</taxon>
        <taxon>Hibiscus</taxon>
    </lineage>
</organism>
<evidence type="ECO:0000313" key="6">
    <source>
        <dbReference type="Proteomes" id="UP001165190"/>
    </source>
</evidence>
<comment type="similarity">
    <text evidence="1">Belongs to the 'GDSL' lipolytic enzyme family.</text>
</comment>
<gene>
    <name evidence="5" type="ORF">HRI_000699000</name>
</gene>
<evidence type="ECO:0000256" key="2">
    <source>
        <dbReference type="ARBA" id="ARBA00022729"/>
    </source>
</evidence>
<dbReference type="InterPro" id="IPR035669">
    <property type="entry name" value="SGNH_plant_lipase-like"/>
</dbReference>
<dbReference type="InterPro" id="IPR001087">
    <property type="entry name" value="GDSL"/>
</dbReference>
<evidence type="ECO:0000313" key="5">
    <source>
        <dbReference type="EMBL" id="GMI70297.1"/>
    </source>
</evidence>
<protein>
    <submittedName>
        <fullName evidence="5">Alpha-fucosidase 1, Arabidopsis thaliana alpha-fucosidase 1</fullName>
    </submittedName>
</protein>
<name>A0A9W7H3D3_HIBTR</name>
<dbReference type="Gene3D" id="3.40.50.1110">
    <property type="entry name" value="SGNH hydrolase"/>
    <property type="match status" value="1"/>
</dbReference>
<comment type="caution">
    <text evidence="5">The sequence shown here is derived from an EMBL/GenBank/DDBJ whole genome shotgun (WGS) entry which is preliminary data.</text>
</comment>
<dbReference type="Pfam" id="PF00657">
    <property type="entry name" value="Lipase_GDSL"/>
    <property type="match status" value="1"/>
</dbReference>
<keyword evidence="3" id="KW-0378">Hydrolase</keyword>
<keyword evidence="6" id="KW-1185">Reference proteome</keyword>
<dbReference type="PANTHER" id="PTHR22835">
    <property type="entry name" value="ZINC FINGER FYVE DOMAIN CONTAINING PROTEIN"/>
    <property type="match status" value="1"/>
</dbReference>
<sequence>MLCARPKSPFNKRCSFFASLLYGSTIFNPAFPWETCRFPAIFNFGDSNSDSGGLAAAFVQPKPPNGDTFFGKPAGRVCDGRLILDFAAKGLELPYLSSYLNSLGSNFSHGANFATSSSTIGMPVADIIPRGWASPFSLEIQFLQFAQFKNRSQIIRKQGGVYASLMPREEDFTKALYTFEIGQNDLTDSLFVNMTIPEIKALIIPDIINQFSTNIKELYLLGARSFWIHNTRPIGCFPQILTFYPSAQKDSTGCAQIYNELAQHFNAELKMALAPLRIQFPLATIVYVDLFSALYSLYTDPTIHGFEHPLVTCCGYGGRYNYSVDADCGETINVNGTYITVGSCEDPSVRVSWDGIHFTEAANRSCFDRRLLRSTYSFETDMHPG</sequence>
<accession>A0A9W7H3D3</accession>
<dbReference type="EMBL" id="BSYR01000008">
    <property type="protein sequence ID" value="GMI70297.1"/>
    <property type="molecule type" value="Genomic_DNA"/>
</dbReference>
<keyword evidence="4" id="KW-0325">Glycoprotein</keyword>
<dbReference type="CDD" id="cd01837">
    <property type="entry name" value="SGNH_plant_lipase_like"/>
    <property type="match status" value="1"/>
</dbReference>
<dbReference type="InterPro" id="IPR036514">
    <property type="entry name" value="SGNH_hydro_sf"/>
</dbReference>
<keyword evidence="2" id="KW-0732">Signal</keyword>
<dbReference type="PANTHER" id="PTHR22835:SF292">
    <property type="entry name" value="ESTERASE-LIKE ISOFORM X1"/>
    <property type="match status" value="1"/>
</dbReference>
<evidence type="ECO:0000256" key="1">
    <source>
        <dbReference type="ARBA" id="ARBA00008668"/>
    </source>
</evidence>